<keyword evidence="10 12" id="KW-0975">Bacterial flagellum</keyword>
<dbReference type="RefSeq" id="WP_095609617.1">
    <property type="nucleotide sequence ID" value="NZ_NMPM01000006.1"/>
</dbReference>
<evidence type="ECO:0000313" key="17">
    <source>
        <dbReference type="EMBL" id="PAV27381.1"/>
    </source>
</evidence>
<comment type="similarity">
    <text evidence="4 12">Belongs to the FliF family.</text>
</comment>
<evidence type="ECO:0000259" key="16">
    <source>
        <dbReference type="Pfam" id="PF08345"/>
    </source>
</evidence>
<feature type="compositionally biased region" description="Polar residues" evidence="13">
    <location>
        <begin position="302"/>
        <end position="317"/>
    </location>
</feature>
<dbReference type="Gene3D" id="3.30.300.30">
    <property type="match status" value="1"/>
</dbReference>
<keyword evidence="7 14" id="KW-0812">Transmembrane</keyword>
<dbReference type="InterPro" id="IPR000067">
    <property type="entry name" value="FlgMring_FliF"/>
</dbReference>
<keyword evidence="8 14" id="KW-1133">Transmembrane helix</keyword>
<feature type="compositionally biased region" description="Polar residues" evidence="13">
    <location>
        <begin position="362"/>
        <end position="376"/>
    </location>
</feature>
<comment type="caution">
    <text evidence="17">The sequence shown here is derived from an EMBL/GenBank/DDBJ whole genome shotgun (WGS) entry which is preliminary data.</text>
</comment>
<feature type="domain" description="Flagellar M-ring N-terminal" evidence="15">
    <location>
        <begin position="63"/>
        <end position="238"/>
    </location>
</feature>
<dbReference type="InterPro" id="IPR006182">
    <property type="entry name" value="FliF_N_dom"/>
</dbReference>
<comment type="subcellular location">
    <subcellularLocation>
        <location evidence="2 12">Bacterial flagellum basal body</location>
    </subcellularLocation>
    <subcellularLocation>
        <location evidence="3">Cell membrane</location>
        <topology evidence="3">Multi-pass membrane protein</topology>
    </subcellularLocation>
</comment>
<proteinExistence type="inferred from homology"/>
<evidence type="ECO:0000256" key="5">
    <source>
        <dbReference type="ARBA" id="ARBA00017949"/>
    </source>
</evidence>
<accession>A0A2A2I5U3</accession>
<feature type="region of interest" description="Disordered" evidence="13">
    <location>
        <begin position="299"/>
        <end position="376"/>
    </location>
</feature>
<evidence type="ECO:0000256" key="11">
    <source>
        <dbReference type="ARBA" id="ARBA00025936"/>
    </source>
</evidence>
<dbReference type="PIRSF" id="PIRSF004862">
    <property type="entry name" value="FliF"/>
    <property type="match status" value="1"/>
</dbReference>
<dbReference type="InterPro" id="IPR043427">
    <property type="entry name" value="YscJ/FliF"/>
</dbReference>
<evidence type="ECO:0000256" key="8">
    <source>
        <dbReference type="ARBA" id="ARBA00022989"/>
    </source>
</evidence>
<dbReference type="Pfam" id="PF01514">
    <property type="entry name" value="YscJ_FliF"/>
    <property type="match status" value="1"/>
</dbReference>
<evidence type="ECO:0000256" key="6">
    <source>
        <dbReference type="ARBA" id="ARBA00022475"/>
    </source>
</evidence>
<evidence type="ECO:0000256" key="14">
    <source>
        <dbReference type="SAM" id="Phobius"/>
    </source>
</evidence>
<evidence type="ECO:0000256" key="7">
    <source>
        <dbReference type="ARBA" id="ARBA00022692"/>
    </source>
</evidence>
<keyword evidence="17" id="KW-0969">Cilium</keyword>
<protein>
    <recommendedName>
        <fullName evidence="5 12">Flagellar M-ring protein</fullName>
    </recommendedName>
</protein>
<dbReference type="EMBL" id="NMPM01000006">
    <property type="protein sequence ID" value="PAV27381.1"/>
    <property type="molecule type" value="Genomic_DNA"/>
</dbReference>
<evidence type="ECO:0000256" key="10">
    <source>
        <dbReference type="ARBA" id="ARBA00023143"/>
    </source>
</evidence>
<keyword evidence="6" id="KW-1003">Cell membrane</keyword>
<sequence>MASVPAQAATDNTADESGNEGGLEQRSNLLFGFNRLSLLRQIGLMVGLAASVALGVAVVLWAQEPNYQPVIGDLSSYNPQQVTQILDQANIPYKMEPRSGALLVSQQHVYDARLKLASAGVTDSKTVGYEILDRDQGLGTSQFMESITYRRGLEGELARTMASLSNVTGARVHLAIPEQSVFVRDRRDPSASVFLDVLGGQRVSNEQVSSIVNLVAGSVPEMNRENVTVVDQSGNLLSDRGGDSEGQQMEDQYAYGQRVEEKLTKRVASIVGPIVGDGRYRAEVSADLDFSSVERAEELYNPEQQAVRSESSQTTRQVDGAGPTGVPGALSNQPPAEAEVPEQAGGNQQGQQNQGNEDGEQTPSEPMTVREQSTRNYELDRTVSYVRQEQGKVERLTVAVAVDDRKVVDPQTGEVSYEPWTEAQLQRLATLVRDAVGYSAARGDSVTVMNTAFAPTEEVQFEQPAFWEQPWFWDLMKQVLAGLVILILVLGLLRPTLKSLSGEGRRGREGDELDGGYGGALESAGGDDALSQAMESSDDLLLPGATDGYDKQLNALKGLIAEDPARVAQVMRQWVNVDE</sequence>
<keyword evidence="17" id="KW-0966">Cell projection</keyword>
<dbReference type="InterPro" id="IPR013556">
    <property type="entry name" value="Flag_M-ring_C"/>
</dbReference>
<dbReference type="GO" id="GO:0005886">
    <property type="term" value="C:plasma membrane"/>
    <property type="evidence" value="ECO:0007669"/>
    <property type="project" value="UniProtKB-SubCell"/>
</dbReference>
<dbReference type="NCBIfam" id="TIGR00206">
    <property type="entry name" value="fliF"/>
    <property type="match status" value="1"/>
</dbReference>
<keyword evidence="9 14" id="KW-0472">Membrane</keyword>
<reference evidence="17 18" key="1">
    <citation type="submission" date="2017-07" db="EMBL/GenBank/DDBJ databases">
        <title>Tamlnaduibacter salinus (Mi-7) genome sequencing.</title>
        <authorList>
            <person name="Verma A."/>
            <person name="Krishnamurthi S."/>
        </authorList>
    </citation>
    <scope>NUCLEOTIDE SEQUENCE [LARGE SCALE GENOMIC DNA]</scope>
    <source>
        <strain evidence="17 18">Mi-7</strain>
    </source>
</reference>
<dbReference type="GO" id="GO:0071973">
    <property type="term" value="P:bacterial-type flagellum-dependent cell motility"/>
    <property type="evidence" value="ECO:0007669"/>
    <property type="project" value="InterPro"/>
</dbReference>
<dbReference type="PANTHER" id="PTHR30046:SF0">
    <property type="entry name" value="FLAGELLAR M-RING PROTEIN"/>
    <property type="match status" value="1"/>
</dbReference>
<dbReference type="GO" id="GO:0003774">
    <property type="term" value="F:cytoskeletal motor activity"/>
    <property type="evidence" value="ECO:0007669"/>
    <property type="project" value="InterPro"/>
</dbReference>
<evidence type="ECO:0000256" key="12">
    <source>
        <dbReference type="PIRNR" id="PIRNR004862"/>
    </source>
</evidence>
<dbReference type="AlphaFoldDB" id="A0A2A2I5U3"/>
<dbReference type="PRINTS" id="PR01009">
    <property type="entry name" value="FLGMRINGFLIF"/>
</dbReference>
<evidence type="ECO:0000259" key="15">
    <source>
        <dbReference type="Pfam" id="PF01514"/>
    </source>
</evidence>
<evidence type="ECO:0000256" key="13">
    <source>
        <dbReference type="SAM" id="MobiDB-lite"/>
    </source>
</evidence>
<name>A0A2A2I5U3_9GAMM</name>
<comment type="function">
    <text evidence="1 12">The M ring may be actively involved in energy transduction.</text>
</comment>
<comment type="subunit">
    <text evidence="11">The basal body constitutes a major portion of the flagellar organelle and consists of four rings (L,P,S, and M) mounted on a central rod. The M ring is integral to the inner membrane of the cell and may be connected to the flagellar rod via the S ring. The S (supramembrane ring) lies just distal to the M ring. The L and P rings lie in the outer membrane and the periplasmic space, respectively.</text>
</comment>
<feature type="domain" description="Flagellar M-ring C-terminal" evidence="16">
    <location>
        <begin position="273"/>
        <end position="453"/>
    </location>
</feature>
<feature type="compositionally biased region" description="Low complexity" evidence="13">
    <location>
        <begin position="342"/>
        <end position="356"/>
    </location>
</feature>
<feature type="region of interest" description="Disordered" evidence="13">
    <location>
        <begin position="1"/>
        <end position="21"/>
    </location>
</feature>
<dbReference type="Pfam" id="PF08345">
    <property type="entry name" value="YscJ_FliF_C"/>
    <property type="match status" value="1"/>
</dbReference>
<dbReference type="Proteomes" id="UP000218332">
    <property type="component" value="Unassembled WGS sequence"/>
</dbReference>
<evidence type="ECO:0000256" key="3">
    <source>
        <dbReference type="ARBA" id="ARBA00004651"/>
    </source>
</evidence>
<dbReference type="InterPro" id="IPR045851">
    <property type="entry name" value="AMP-bd_C_sf"/>
</dbReference>
<dbReference type="GO" id="GO:0009431">
    <property type="term" value="C:bacterial-type flagellum basal body, MS ring"/>
    <property type="evidence" value="ECO:0007669"/>
    <property type="project" value="InterPro"/>
</dbReference>
<evidence type="ECO:0000256" key="1">
    <source>
        <dbReference type="ARBA" id="ARBA00003820"/>
    </source>
</evidence>
<evidence type="ECO:0000256" key="9">
    <source>
        <dbReference type="ARBA" id="ARBA00023136"/>
    </source>
</evidence>
<organism evidence="17 18">
    <name type="scientific">Tamilnaduibacter salinus</name>
    <dbReference type="NCBI Taxonomy" id="1484056"/>
    <lineage>
        <taxon>Bacteria</taxon>
        <taxon>Pseudomonadati</taxon>
        <taxon>Pseudomonadota</taxon>
        <taxon>Gammaproteobacteria</taxon>
        <taxon>Pseudomonadales</taxon>
        <taxon>Marinobacteraceae</taxon>
        <taxon>Tamilnaduibacter</taxon>
    </lineage>
</organism>
<keyword evidence="18" id="KW-1185">Reference proteome</keyword>
<keyword evidence="17" id="KW-0282">Flagellum</keyword>
<evidence type="ECO:0000256" key="4">
    <source>
        <dbReference type="ARBA" id="ARBA00007971"/>
    </source>
</evidence>
<dbReference type="PANTHER" id="PTHR30046">
    <property type="entry name" value="FLAGELLAR M-RING PROTEIN"/>
    <property type="match status" value="1"/>
</dbReference>
<evidence type="ECO:0000256" key="2">
    <source>
        <dbReference type="ARBA" id="ARBA00004117"/>
    </source>
</evidence>
<gene>
    <name evidence="17" type="ORF">CF392_01055</name>
</gene>
<evidence type="ECO:0000313" key="18">
    <source>
        <dbReference type="Proteomes" id="UP000218332"/>
    </source>
</evidence>
<feature type="transmembrane region" description="Helical" evidence="14">
    <location>
        <begin position="42"/>
        <end position="62"/>
    </location>
</feature>